<dbReference type="GO" id="GO:0003677">
    <property type="term" value="F:DNA binding"/>
    <property type="evidence" value="ECO:0007669"/>
    <property type="project" value="UniProtKB-KW"/>
</dbReference>
<gene>
    <name evidence="3" type="primary">PARPA_09881.1 scaffold 39137</name>
</gene>
<evidence type="ECO:0000313" key="4">
    <source>
        <dbReference type="Proteomes" id="UP000054107"/>
    </source>
</evidence>
<protein>
    <recommendedName>
        <fullName evidence="2">Cas12f1-like TNB domain-containing protein</fullName>
    </recommendedName>
</protein>
<dbReference type="Proteomes" id="UP000054107">
    <property type="component" value="Unassembled WGS sequence"/>
</dbReference>
<evidence type="ECO:0000313" key="3">
    <source>
        <dbReference type="EMBL" id="CEP15642.1"/>
    </source>
</evidence>
<keyword evidence="4" id="KW-1185">Reference proteome</keyword>
<organism evidence="3 4">
    <name type="scientific">Parasitella parasitica</name>
    <dbReference type="NCBI Taxonomy" id="35722"/>
    <lineage>
        <taxon>Eukaryota</taxon>
        <taxon>Fungi</taxon>
        <taxon>Fungi incertae sedis</taxon>
        <taxon>Mucoromycota</taxon>
        <taxon>Mucoromycotina</taxon>
        <taxon>Mucoromycetes</taxon>
        <taxon>Mucorales</taxon>
        <taxon>Mucorineae</taxon>
        <taxon>Mucoraceae</taxon>
        <taxon>Parasitella</taxon>
    </lineage>
</organism>
<name>A0A0B7NJV9_9FUNG</name>
<reference evidence="3 4" key="1">
    <citation type="submission" date="2014-09" db="EMBL/GenBank/DDBJ databases">
        <authorList>
            <person name="Ellenberger Sabrina"/>
        </authorList>
    </citation>
    <scope>NUCLEOTIDE SEQUENCE [LARGE SCALE GENOMIC DNA]</scope>
    <source>
        <strain evidence="3 4">CBS 412.66</strain>
    </source>
</reference>
<evidence type="ECO:0000256" key="1">
    <source>
        <dbReference type="ARBA" id="ARBA00023125"/>
    </source>
</evidence>
<dbReference type="EMBL" id="LN732612">
    <property type="protein sequence ID" value="CEP15642.1"/>
    <property type="molecule type" value="Genomic_DNA"/>
</dbReference>
<dbReference type="OrthoDB" id="2205523at2759"/>
<feature type="domain" description="Cas12f1-like TNB" evidence="2">
    <location>
        <begin position="205"/>
        <end position="264"/>
    </location>
</feature>
<evidence type="ECO:0000259" key="2">
    <source>
        <dbReference type="Pfam" id="PF07282"/>
    </source>
</evidence>
<dbReference type="Pfam" id="PF07282">
    <property type="entry name" value="Cas12f1-like_TNB"/>
    <property type="match status" value="1"/>
</dbReference>
<dbReference type="AlphaFoldDB" id="A0A0B7NJV9"/>
<dbReference type="InterPro" id="IPR010095">
    <property type="entry name" value="Cas12f1-like_TNB"/>
</dbReference>
<accession>A0A0B7NJV9</accession>
<sequence>MQTNGYYVEFTFKKKLVKKSTSKPLTTADFCEDIKNNQFLIWGVDPGVTDIYTAADSGDASKRERIKRTSCKEYYHICGFNLAKQKRMQHQNNNLQDFDFISKLPILKTSNLIDFVNAAAQRLINYQRTSAYYNYDNCSIGEKKQTSTIDKWILSPPKDKATDSSVKTRIIAYGNASFGTSMKGKLPASSKRITEAVKKLSKDSKGTYLVYVDEYLTSQTCNKCRQQKLTNLNAAGSKRKVHAVLKCNSCDTVWNRDVMASKNIYFIMHYMSQHNNERPPEFARTSDTTESITCMRSP</sequence>
<proteinExistence type="predicted"/>
<keyword evidence="1" id="KW-0238">DNA-binding</keyword>